<dbReference type="Proteomes" id="UP000767327">
    <property type="component" value="Unassembled WGS sequence"/>
</dbReference>
<dbReference type="PANTHER" id="PTHR42844:SF1">
    <property type="entry name" value="DIHYDRONEOPTERIN ALDOLASE 1-RELATED"/>
    <property type="match status" value="1"/>
</dbReference>
<dbReference type="EC" id="4.1.2.25" evidence="4"/>
<feature type="region of interest" description="Disordered" evidence="8">
    <location>
        <begin position="303"/>
        <end position="330"/>
    </location>
</feature>
<feature type="compositionally biased region" description="Polar residues" evidence="8">
    <location>
        <begin position="157"/>
        <end position="171"/>
    </location>
</feature>
<dbReference type="GO" id="GO:0046656">
    <property type="term" value="P:folic acid biosynthetic process"/>
    <property type="evidence" value="ECO:0007669"/>
    <property type="project" value="UniProtKB-KW"/>
</dbReference>
<evidence type="ECO:0000313" key="10">
    <source>
        <dbReference type="EMBL" id="NLT79535.1"/>
    </source>
</evidence>
<comment type="similarity">
    <text evidence="3">Belongs to the DHNA family.</text>
</comment>
<accession>A0A971IC76</accession>
<feature type="region of interest" description="Disordered" evidence="8">
    <location>
        <begin position="112"/>
        <end position="171"/>
    </location>
</feature>
<organism evidence="10 11">
    <name type="scientific">Bifidobacterium crudilactis</name>
    <dbReference type="NCBI Taxonomy" id="327277"/>
    <lineage>
        <taxon>Bacteria</taxon>
        <taxon>Bacillati</taxon>
        <taxon>Actinomycetota</taxon>
        <taxon>Actinomycetes</taxon>
        <taxon>Bifidobacteriales</taxon>
        <taxon>Bifidobacteriaceae</taxon>
        <taxon>Bifidobacterium</taxon>
    </lineage>
</organism>
<keyword evidence="5" id="KW-0289">Folate biosynthesis</keyword>
<dbReference type="RefSeq" id="WP_273173402.1">
    <property type="nucleotide sequence ID" value="NZ_JAAXZR010000019.1"/>
</dbReference>
<dbReference type="PANTHER" id="PTHR42844">
    <property type="entry name" value="DIHYDRONEOPTERIN ALDOLASE 1-RELATED"/>
    <property type="match status" value="1"/>
</dbReference>
<protein>
    <recommendedName>
        <fullName evidence="4">dihydroneopterin aldolase</fullName>
        <ecNumber evidence="4">4.1.2.25</ecNumber>
    </recommendedName>
    <alternativeName>
        <fullName evidence="7">7,8-dihydroneopterin aldolase</fullName>
    </alternativeName>
</protein>
<dbReference type="GO" id="GO:0004150">
    <property type="term" value="F:dihydroneopterin aldolase activity"/>
    <property type="evidence" value="ECO:0007669"/>
    <property type="project" value="UniProtKB-EC"/>
</dbReference>
<dbReference type="AlphaFoldDB" id="A0A971IC76"/>
<evidence type="ECO:0000256" key="3">
    <source>
        <dbReference type="ARBA" id="ARBA00005708"/>
    </source>
</evidence>
<dbReference type="InterPro" id="IPR006157">
    <property type="entry name" value="FolB_dom"/>
</dbReference>
<dbReference type="InterPro" id="IPR006156">
    <property type="entry name" value="Dihydroneopterin_aldolase"/>
</dbReference>
<comment type="catalytic activity">
    <reaction evidence="1">
        <text>7,8-dihydroneopterin = 6-hydroxymethyl-7,8-dihydropterin + glycolaldehyde</text>
        <dbReference type="Rhea" id="RHEA:10540"/>
        <dbReference type="ChEBI" id="CHEBI:17001"/>
        <dbReference type="ChEBI" id="CHEBI:17071"/>
        <dbReference type="ChEBI" id="CHEBI:44841"/>
        <dbReference type="EC" id="4.1.2.25"/>
    </reaction>
</comment>
<sequence length="347" mass="37646">MDTIRLTGIQADGSAQSEAAGIGFPSLRADVTLFLDLQQAARTGDITQTVDYEQIARRVASALQVGAHELLESTAMAVAESVLLSHRVERVKVTLHQRRRIPAVSLEEISVTLHRSRSQTSDTSQPSVSSLTGAAFTSDERRHAAEAANSDDGNAGDGSNSAEGRTGQTAMPTAVRHQAIIAMSTQHMRDASRLFRMSIVMLDGVPGNQVLGISPLYGFRSEKDERHCSAVVMVDCVVGTDELNGVLHSIERSALSSDATRQEARQGMSMHLLRYDEHRYVSAENDGDEYSRSYPEVREAWAELERSAQQDGSGSRTAEMESSGIEGHMHHPAVSKLSEDWILGGMA</sequence>
<keyword evidence="6" id="KW-0456">Lyase</keyword>
<dbReference type="GO" id="GO:0005737">
    <property type="term" value="C:cytoplasm"/>
    <property type="evidence" value="ECO:0007669"/>
    <property type="project" value="TreeGrafter"/>
</dbReference>
<evidence type="ECO:0000256" key="1">
    <source>
        <dbReference type="ARBA" id="ARBA00001353"/>
    </source>
</evidence>
<name>A0A971IC76_9BIFI</name>
<evidence type="ECO:0000259" key="9">
    <source>
        <dbReference type="SMART" id="SM00905"/>
    </source>
</evidence>
<evidence type="ECO:0000256" key="2">
    <source>
        <dbReference type="ARBA" id="ARBA00005013"/>
    </source>
</evidence>
<dbReference type="Gene3D" id="3.30.1130.10">
    <property type="match status" value="1"/>
</dbReference>
<feature type="compositionally biased region" description="Polar residues" evidence="8">
    <location>
        <begin position="118"/>
        <end position="132"/>
    </location>
</feature>
<proteinExistence type="inferred from homology"/>
<comment type="pathway">
    <text evidence="2">Cofactor biosynthesis; tetrahydrofolate biosynthesis; 2-amino-4-hydroxy-6-hydroxymethyl-7,8-dihydropteridine diphosphate from 7,8-dihydroneopterin triphosphate: step 3/4.</text>
</comment>
<comment type="caution">
    <text evidence="10">The sequence shown here is derived from an EMBL/GenBank/DDBJ whole genome shotgun (WGS) entry which is preliminary data.</text>
</comment>
<reference evidence="10" key="1">
    <citation type="journal article" date="2020" name="Biotechnol. Biofuels">
        <title>New insights from the biogas microbiome by comprehensive genome-resolved metagenomics of nearly 1600 species originating from multiple anaerobic digesters.</title>
        <authorList>
            <person name="Campanaro S."/>
            <person name="Treu L."/>
            <person name="Rodriguez-R L.M."/>
            <person name="Kovalovszki A."/>
            <person name="Ziels R.M."/>
            <person name="Maus I."/>
            <person name="Zhu X."/>
            <person name="Kougias P.G."/>
            <person name="Basile A."/>
            <person name="Luo G."/>
            <person name="Schluter A."/>
            <person name="Konstantinidis K.T."/>
            <person name="Angelidaki I."/>
        </authorList>
    </citation>
    <scope>NUCLEOTIDE SEQUENCE</scope>
    <source>
        <strain evidence="10">AS01afH2WH_6</strain>
    </source>
</reference>
<dbReference type="InterPro" id="IPR043133">
    <property type="entry name" value="GTP-CH-I_C/QueF"/>
</dbReference>
<reference evidence="10" key="2">
    <citation type="submission" date="2020-01" db="EMBL/GenBank/DDBJ databases">
        <authorList>
            <person name="Campanaro S."/>
        </authorList>
    </citation>
    <scope>NUCLEOTIDE SEQUENCE</scope>
    <source>
        <strain evidence="10">AS01afH2WH_6</strain>
    </source>
</reference>
<dbReference type="Pfam" id="PF02152">
    <property type="entry name" value="FolB"/>
    <property type="match status" value="1"/>
</dbReference>
<evidence type="ECO:0000256" key="6">
    <source>
        <dbReference type="ARBA" id="ARBA00023239"/>
    </source>
</evidence>
<dbReference type="SUPFAM" id="SSF55620">
    <property type="entry name" value="Tetrahydrobiopterin biosynthesis enzymes-like"/>
    <property type="match status" value="1"/>
</dbReference>
<evidence type="ECO:0000256" key="5">
    <source>
        <dbReference type="ARBA" id="ARBA00022909"/>
    </source>
</evidence>
<evidence type="ECO:0000256" key="7">
    <source>
        <dbReference type="ARBA" id="ARBA00032903"/>
    </source>
</evidence>
<evidence type="ECO:0000256" key="4">
    <source>
        <dbReference type="ARBA" id="ARBA00013043"/>
    </source>
</evidence>
<feature type="domain" description="Dihydroneopterin aldolase/epimerase" evidence="9">
    <location>
        <begin position="4"/>
        <end position="115"/>
    </location>
</feature>
<dbReference type="EMBL" id="JAAXZR010000019">
    <property type="protein sequence ID" value="NLT79535.1"/>
    <property type="molecule type" value="Genomic_DNA"/>
</dbReference>
<evidence type="ECO:0000256" key="8">
    <source>
        <dbReference type="SAM" id="MobiDB-lite"/>
    </source>
</evidence>
<gene>
    <name evidence="10" type="ORF">GXW98_04515</name>
</gene>
<dbReference type="SMART" id="SM00905">
    <property type="entry name" value="FolB"/>
    <property type="match status" value="1"/>
</dbReference>
<evidence type="ECO:0000313" key="11">
    <source>
        <dbReference type="Proteomes" id="UP000767327"/>
    </source>
</evidence>